<organism evidence="7 8">
    <name type="scientific">Cytospora schulzeri</name>
    <dbReference type="NCBI Taxonomy" id="448051"/>
    <lineage>
        <taxon>Eukaryota</taxon>
        <taxon>Fungi</taxon>
        <taxon>Dikarya</taxon>
        <taxon>Ascomycota</taxon>
        <taxon>Pezizomycotina</taxon>
        <taxon>Sordariomycetes</taxon>
        <taxon>Sordariomycetidae</taxon>
        <taxon>Diaporthales</taxon>
        <taxon>Cytosporaceae</taxon>
        <taxon>Cytospora</taxon>
    </lineage>
</organism>
<comment type="caution">
    <text evidence="7">The sequence shown here is derived from an EMBL/GenBank/DDBJ whole genome shotgun (WGS) entry which is preliminary data.</text>
</comment>
<evidence type="ECO:0000256" key="6">
    <source>
        <dbReference type="SAM" id="Phobius"/>
    </source>
</evidence>
<keyword evidence="2 6" id="KW-0812">Transmembrane</keyword>
<keyword evidence="4 6" id="KW-0472">Membrane</keyword>
<sequence length="705" mass="78872">MSSAETVDPRLTINNISRLREPSSSPPPCSILTWGSTAAGDGGQQKQPGVNCERRSLVTPDDLRSEIAKLVTQRDVPLAAAATGPFFVAAAAASTTTGFDEHQQQQQQQQNQNQNQNQTQRKPLIILHGLHQPFLSLLLESPLDIDPDFVEAHAQGRRYRPRGVHRRRGITTTTTRTTSAHWDYPELVTGYRFPLWWQRQSHPKHRWTTRPVGGVDGDLAAVFYRASLWGAEGVDVLFLDDPGWWPPGDRLRRVVRGRDAYRGTRAEQGVGRGEARERGRIVPPGKGEDRTGLGDILQEAIGTGDADEALEDILEETAYDRWLEFFEALPPRRKPIVSNRIPLDWMVMEALERNTDMRKDIARRRRRRSPNNVCYPDWEGLTRRLHLRVKILATMPPPPEASTVRSSRTVPVQNRIDLPIARQPAPRDDGADENQRALDRVTYLGGILFPFSIVSGVLSMNEDFGPGHGLFWVFWVVAVPLAVLAIMVIYADKLRRLEEYVREPDVVEKKRNPLRRGTSEKRGRKGQEPPTDPGLRLSVPGDSMYHARPGAVAYSSPAEEVVIDMDTPATHMGPMTVSVEPHLPPPPVSAIPDNDQDQSGQQTSEEEESQSAGESLEESIHMSTFERLNMMQLDDPRIAAAVAGGLSHLETRYYRPRTLRTRQLGWVGAVLYMFNLRKPSLVSDGVPAGATGYPRVPVEMKRSGL</sequence>
<evidence type="ECO:0000256" key="5">
    <source>
        <dbReference type="SAM" id="MobiDB-lite"/>
    </source>
</evidence>
<comment type="subcellular location">
    <subcellularLocation>
        <location evidence="1">Membrane</location>
        <topology evidence="1">Multi-pass membrane protein</topology>
    </subcellularLocation>
</comment>
<keyword evidence="8" id="KW-1185">Reference proteome</keyword>
<dbReference type="SUPFAM" id="SSF144083">
    <property type="entry name" value="Magnesium transport protein CorA, transmembrane region"/>
    <property type="match status" value="1"/>
</dbReference>
<evidence type="ECO:0000256" key="3">
    <source>
        <dbReference type="ARBA" id="ARBA00022989"/>
    </source>
</evidence>
<dbReference type="OrthoDB" id="5428055at2759"/>
<reference evidence="7 8" key="1">
    <citation type="submission" date="2015-09" db="EMBL/GenBank/DDBJ databases">
        <title>Host preference determinants of Valsa canker pathogens revealed by comparative genomics.</title>
        <authorList>
            <person name="Yin Z."/>
            <person name="Huang L."/>
        </authorList>
    </citation>
    <scope>NUCLEOTIDE SEQUENCE [LARGE SCALE GENOMIC DNA]</scope>
    <source>
        <strain evidence="7 8">03-1</strain>
    </source>
</reference>
<feature type="compositionally biased region" description="Basic and acidic residues" evidence="5">
    <location>
        <begin position="273"/>
        <end position="289"/>
    </location>
</feature>
<dbReference type="EMBL" id="LKEA01000028">
    <property type="protein sequence ID" value="ROV97747.1"/>
    <property type="molecule type" value="Genomic_DNA"/>
</dbReference>
<feature type="region of interest" description="Disordered" evidence="5">
    <location>
        <begin position="265"/>
        <end position="289"/>
    </location>
</feature>
<feature type="region of interest" description="Disordered" evidence="5">
    <location>
        <begin position="506"/>
        <end position="542"/>
    </location>
</feature>
<feature type="region of interest" description="Disordered" evidence="5">
    <location>
        <begin position="98"/>
        <end position="118"/>
    </location>
</feature>
<name>A0A423W355_9PEZI</name>
<feature type="transmembrane region" description="Helical" evidence="6">
    <location>
        <begin position="441"/>
        <end position="460"/>
    </location>
</feature>
<feature type="region of interest" description="Disordered" evidence="5">
    <location>
        <begin position="569"/>
        <end position="617"/>
    </location>
</feature>
<evidence type="ECO:0000313" key="7">
    <source>
        <dbReference type="EMBL" id="ROV97747.1"/>
    </source>
</evidence>
<proteinExistence type="predicted"/>
<accession>A0A423W355</accession>
<dbReference type="InterPro" id="IPR045863">
    <property type="entry name" value="CorA_TM1_TM2"/>
</dbReference>
<evidence type="ECO:0000256" key="2">
    <source>
        <dbReference type="ARBA" id="ARBA00022692"/>
    </source>
</evidence>
<feature type="compositionally biased region" description="Basic and acidic residues" evidence="5">
    <location>
        <begin position="506"/>
        <end position="527"/>
    </location>
</feature>
<dbReference type="Gene3D" id="1.20.58.340">
    <property type="entry name" value="Magnesium transport protein CorA, transmembrane region"/>
    <property type="match status" value="1"/>
</dbReference>
<dbReference type="Proteomes" id="UP000283895">
    <property type="component" value="Unassembled WGS sequence"/>
</dbReference>
<feature type="transmembrane region" description="Helical" evidence="6">
    <location>
        <begin position="472"/>
        <end position="491"/>
    </location>
</feature>
<dbReference type="GO" id="GO:0016020">
    <property type="term" value="C:membrane"/>
    <property type="evidence" value="ECO:0007669"/>
    <property type="project" value="UniProtKB-SubCell"/>
</dbReference>
<keyword evidence="3 6" id="KW-1133">Transmembrane helix</keyword>
<evidence type="ECO:0000256" key="1">
    <source>
        <dbReference type="ARBA" id="ARBA00004141"/>
    </source>
</evidence>
<dbReference type="AlphaFoldDB" id="A0A423W355"/>
<evidence type="ECO:0000256" key="4">
    <source>
        <dbReference type="ARBA" id="ARBA00023136"/>
    </source>
</evidence>
<evidence type="ECO:0000313" key="8">
    <source>
        <dbReference type="Proteomes" id="UP000283895"/>
    </source>
</evidence>
<gene>
    <name evidence="7" type="ORF">VMCG_07400</name>
</gene>
<dbReference type="STRING" id="356882.A0A423W355"/>
<protein>
    <submittedName>
        <fullName evidence="7">Uncharacterized protein</fullName>
    </submittedName>
</protein>